<name>A0A165KX43_9APHY</name>
<evidence type="ECO:0000313" key="2">
    <source>
        <dbReference type="Proteomes" id="UP000076727"/>
    </source>
</evidence>
<proteinExistence type="predicted"/>
<sequence length="87" mass="9786">MSVIDTTFIICPCEMNYPGRASMRSLLIMRATHVLRCVGQLILKLRLAAVREQHEILLTLRDLAQLWGELEEAGLKPFAAVVGGWLH</sequence>
<accession>A0A165KX43</accession>
<dbReference type="AlphaFoldDB" id="A0A165KX43"/>
<evidence type="ECO:0000313" key="1">
    <source>
        <dbReference type="EMBL" id="KZT63702.1"/>
    </source>
</evidence>
<reference evidence="1 2" key="1">
    <citation type="journal article" date="2016" name="Mol. Biol. Evol.">
        <title>Comparative Genomics of Early-Diverging Mushroom-Forming Fungi Provides Insights into the Origins of Lignocellulose Decay Capabilities.</title>
        <authorList>
            <person name="Nagy L.G."/>
            <person name="Riley R."/>
            <person name="Tritt A."/>
            <person name="Adam C."/>
            <person name="Daum C."/>
            <person name="Floudas D."/>
            <person name="Sun H."/>
            <person name="Yadav J.S."/>
            <person name="Pangilinan J."/>
            <person name="Larsson K.H."/>
            <person name="Matsuura K."/>
            <person name="Barry K."/>
            <person name="Labutti K."/>
            <person name="Kuo R."/>
            <person name="Ohm R.A."/>
            <person name="Bhattacharya S.S."/>
            <person name="Shirouzu T."/>
            <person name="Yoshinaga Y."/>
            <person name="Martin F.M."/>
            <person name="Grigoriev I.V."/>
            <person name="Hibbett D.S."/>
        </authorList>
    </citation>
    <scope>NUCLEOTIDE SEQUENCE [LARGE SCALE GENOMIC DNA]</scope>
    <source>
        <strain evidence="1 2">L-15889</strain>
    </source>
</reference>
<dbReference type="EMBL" id="KV429163">
    <property type="protein sequence ID" value="KZT63702.1"/>
    <property type="molecule type" value="Genomic_DNA"/>
</dbReference>
<keyword evidence="2" id="KW-1185">Reference proteome</keyword>
<organism evidence="1 2">
    <name type="scientific">Daedalea quercina L-15889</name>
    <dbReference type="NCBI Taxonomy" id="1314783"/>
    <lineage>
        <taxon>Eukaryota</taxon>
        <taxon>Fungi</taxon>
        <taxon>Dikarya</taxon>
        <taxon>Basidiomycota</taxon>
        <taxon>Agaricomycotina</taxon>
        <taxon>Agaricomycetes</taxon>
        <taxon>Polyporales</taxon>
        <taxon>Fomitopsis</taxon>
    </lineage>
</organism>
<dbReference type="Proteomes" id="UP000076727">
    <property type="component" value="Unassembled WGS sequence"/>
</dbReference>
<protein>
    <submittedName>
        <fullName evidence="1">Uncharacterized protein</fullName>
    </submittedName>
</protein>
<gene>
    <name evidence="1" type="ORF">DAEQUDRAFT_733532</name>
</gene>